<reference evidence="1 2" key="1">
    <citation type="submission" date="2021-03" db="EMBL/GenBank/DDBJ databases">
        <title>Antimicrobial resistance genes in bacteria isolated from Japanese honey, and their potential for conferring macrolide and lincosamide resistance in the American foulbrood pathogen Paenibacillus larvae.</title>
        <authorList>
            <person name="Okamoto M."/>
            <person name="Kumagai M."/>
            <person name="Kanamori H."/>
            <person name="Takamatsu D."/>
        </authorList>
    </citation>
    <scope>NUCLEOTIDE SEQUENCE [LARGE SCALE GENOMIC DNA]</scope>
    <source>
        <strain evidence="1 2">J21TS7</strain>
    </source>
</reference>
<keyword evidence="2" id="KW-1185">Reference proteome</keyword>
<accession>A0ABQ4LMM1</accession>
<proteinExistence type="predicted"/>
<comment type="caution">
    <text evidence="1">The sequence shown here is derived from an EMBL/GenBank/DDBJ whole genome shotgun (WGS) entry which is preliminary data.</text>
</comment>
<sequence length="54" mass="5547">MVLDPGILPLLTAVSEVRFMSTVNGQLFLGAGVIPAGSPQSYWAKGILAAIAGF</sequence>
<evidence type="ECO:0000313" key="1">
    <source>
        <dbReference type="EMBL" id="GIO57525.1"/>
    </source>
</evidence>
<dbReference type="EMBL" id="BORU01000004">
    <property type="protein sequence ID" value="GIO57525.1"/>
    <property type="molecule type" value="Genomic_DNA"/>
</dbReference>
<name>A0ABQ4LMM1_9BACL</name>
<evidence type="ECO:0000313" key="2">
    <source>
        <dbReference type="Proteomes" id="UP000676601"/>
    </source>
</evidence>
<organism evidence="1 2">
    <name type="scientific">Paenibacillus cineris</name>
    <dbReference type="NCBI Taxonomy" id="237530"/>
    <lineage>
        <taxon>Bacteria</taxon>
        <taxon>Bacillati</taxon>
        <taxon>Bacillota</taxon>
        <taxon>Bacilli</taxon>
        <taxon>Bacillales</taxon>
        <taxon>Paenibacillaceae</taxon>
        <taxon>Paenibacillus</taxon>
    </lineage>
</organism>
<dbReference type="Proteomes" id="UP000676601">
    <property type="component" value="Unassembled WGS sequence"/>
</dbReference>
<gene>
    <name evidence="1" type="ORF">J21TS7_58430</name>
</gene>
<protein>
    <submittedName>
        <fullName evidence="1">Uncharacterized protein</fullName>
    </submittedName>
</protein>